<dbReference type="Proteomes" id="UP000826012">
    <property type="component" value="Chromosome"/>
</dbReference>
<name>A0ABN6IKJ7_9MYCO</name>
<evidence type="ECO:0000313" key="3">
    <source>
        <dbReference type="Proteomes" id="UP000826012"/>
    </source>
</evidence>
<evidence type="ECO:0000256" key="1">
    <source>
        <dbReference type="SAM" id="MobiDB-lite"/>
    </source>
</evidence>
<reference evidence="2 3" key="1">
    <citation type="submission" date="2021-07" db="EMBL/GenBank/DDBJ databases">
        <title>Complete genome sequence of nontuberculous Mycobacterium sp. TY59.</title>
        <authorList>
            <person name="Fukushima K."/>
        </authorList>
    </citation>
    <scope>NUCLEOTIDE SEQUENCE [LARGE SCALE GENOMIC DNA]</scope>
    <source>
        <strain evidence="2 3">TY59</strain>
    </source>
</reference>
<feature type="region of interest" description="Disordered" evidence="1">
    <location>
        <begin position="45"/>
        <end position="96"/>
    </location>
</feature>
<gene>
    <name evidence="2" type="ORF">MTY59_39370</name>
</gene>
<proteinExistence type="predicted"/>
<evidence type="ECO:0000313" key="2">
    <source>
        <dbReference type="EMBL" id="BCZ24082.1"/>
    </source>
</evidence>
<feature type="region of interest" description="Disordered" evidence="1">
    <location>
        <begin position="1"/>
        <end position="31"/>
    </location>
</feature>
<protein>
    <submittedName>
        <fullName evidence="2">Uncharacterized protein</fullName>
    </submittedName>
</protein>
<dbReference type="EMBL" id="AP024828">
    <property type="protein sequence ID" value="BCZ24082.1"/>
    <property type="molecule type" value="Genomic_DNA"/>
</dbReference>
<feature type="compositionally biased region" description="Low complexity" evidence="1">
    <location>
        <begin position="50"/>
        <end position="65"/>
    </location>
</feature>
<organism evidence="2 3">
    <name type="scientific">Mycobacterium senriense</name>
    <dbReference type="NCBI Taxonomy" id="2775496"/>
    <lineage>
        <taxon>Bacteria</taxon>
        <taxon>Bacillati</taxon>
        <taxon>Actinomycetota</taxon>
        <taxon>Actinomycetes</taxon>
        <taxon>Mycobacteriales</taxon>
        <taxon>Mycobacteriaceae</taxon>
        <taxon>Mycobacterium</taxon>
        <taxon>Mycobacterium avium complex (MAC)</taxon>
    </lineage>
</organism>
<accession>A0ABN6IKJ7</accession>
<keyword evidence="3" id="KW-1185">Reference proteome</keyword>
<reference evidence="2 3" key="2">
    <citation type="submission" date="2021-07" db="EMBL/GenBank/DDBJ databases">
        <authorList>
            <person name="Matsumoto Y."/>
            <person name="Motooka D."/>
            <person name="Nakamura S."/>
        </authorList>
    </citation>
    <scope>NUCLEOTIDE SEQUENCE [LARGE SCALE GENOMIC DNA]</scope>
    <source>
        <strain evidence="2 3">TY59</strain>
    </source>
</reference>
<feature type="compositionally biased region" description="Polar residues" evidence="1">
    <location>
        <begin position="68"/>
        <end position="83"/>
    </location>
</feature>
<dbReference type="RefSeq" id="WP_221046686.1">
    <property type="nucleotide sequence ID" value="NZ_AP024828.1"/>
</dbReference>
<feature type="compositionally biased region" description="Polar residues" evidence="1">
    <location>
        <begin position="1"/>
        <end position="15"/>
    </location>
</feature>
<sequence length="143" mass="15526">MSLEGQSMTNDNSAPSPVEDSSGAEQRSQLSFQELDTTARAIASKMQRQRAGGARIAARAIGIRRSSTEGQPASAADSTSQSGGAPLHKKPTPPDRAVWNFVTRTSLGVVETYLWHRQGSNEFCWRPVGTHWGTKEMPTDEPQ</sequence>